<gene>
    <name evidence="4" type="ORF">NBH00_00790</name>
</gene>
<dbReference type="InterPro" id="IPR001054">
    <property type="entry name" value="A/G_cyclase"/>
</dbReference>
<evidence type="ECO:0000256" key="1">
    <source>
        <dbReference type="ARBA" id="ARBA00005381"/>
    </source>
</evidence>
<dbReference type="CDD" id="cd07302">
    <property type="entry name" value="CHD"/>
    <property type="match status" value="1"/>
</dbReference>
<evidence type="ECO:0000313" key="5">
    <source>
        <dbReference type="Proteomes" id="UP001056035"/>
    </source>
</evidence>
<dbReference type="Pfam" id="PF00211">
    <property type="entry name" value="Guanylate_cyc"/>
    <property type="match status" value="1"/>
</dbReference>
<feature type="compositionally biased region" description="Basic and acidic residues" evidence="2">
    <location>
        <begin position="1"/>
        <end position="12"/>
    </location>
</feature>
<organism evidence="4 5">
    <name type="scientific">Paraconexibacter antarcticus</name>
    <dbReference type="NCBI Taxonomy" id="2949664"/>
    <lineage>
        <taxon>Bacteria</taxon>
        <taxon>Bacillati</taxon>
        <taxon>Actinomycetota</taxon>
        <taxon>Thermoleophilia</taxon>
        <taxon>Solirubrobacterales</taxon>
        <taxon>Paraconexibacteraceae</taxon>
        <taxon>Paraconexibacter</taxon>
    </lineage>
</organism>
<dbReference type="SMART" id="SM00044">
    <property type="entry name" value="CYCc"/>
    <property type="match status" value="1"/>
</dbReference>
<evidence type="ECO:0000259" key="3">
    <source>
        <dbReference type="PROSITE" id="PS50125"/>
    </source>
</evidence>
<dbReference type="PROSITE" id="PS50125">
    <property type="entry name" value="GUANYLATE_CYCLASE_2"/>
    <property type="match status" value="1"/>
</dbReference>
<evidence type="ECO:0000313" key="4">
    <source>
        <dbReference type="EMBL" id="UTI64760.1"/>
    </source>
</evidence>
<dbReference type="Gene3D" id="3.30.70.1230">
    <property type="entry name" value="Nucleotide cyclase"/>
    <property type="match status" value="1"/>
</dbReference>
<accession>A0ABY5DRV3</accession>
<protein>
    <submittedName>
        <fullName evidence="4">Adenylate/guanylate cyclase domain-containing protein</fullName>
    </submittedName>
</protein>
<dbReference type="SUPFAM" id="SSF55073">
    <property type="entry name" value="Nucleotide cyclase"/>
    <property type="match status" value="1"/>
</dbReference>
<dbReference type="PANTHER" id="PTHR43081:SF19">
    <property type="entry name" value="PH-SENSITIVE ADENYLATE CYCLASE RV1264"/>
    <property type="match status" value="1"/>
</dbReference>
<dbReference type="InterPro" id="IPR050697">
    <property type="entry name" value="Adenylyl/Guanylyl_Cyclase_3/4"/>
</dbReference>
<dbReference type="InterPro" id="IPR029787">
    <property type="entry name" value="Nucleotide_cyclase"/>
</dbReference>
<keyword evidence="5" id="KW-1185">Reference proteome</keyword>
<feature type="region of interest" description="Disordered" evidence="2">
    <location>
        <begin position="1"/>
        <end position="26"/>
    </location>
</feature>
<feature type="domain" description="Guanylate cyclase" evidence="3">
    <location>
        <begin position="117"/>
        <end position="229"/>
    </location>
</feature>
<comment type="similarity">
    <text evidence="1">Belongs to the adenylyl cyclase class-3 family.</text>
</comment>
<name>A0ABY5DRV3_9ACTN</name>
<dbReference type="PANTHER" id="PTHR43081">
    <property type="entry name" value="ADENYLATE CYCLASE, TERMINAL-DIFFERENTIATION SPECIFIC-RELATED"/>
    <property type="match status" value="1"/>
</dbReference>
<dbReference type="RefSeq" id="WP_254571458.1">
    <property type="nucleotide sequence ID" value="NZ_CP098502.1"/>
</dbReference>
<proteinExistence type="inferred from homology"/>
<dbReference type="EMBL" id="CP098502">
    <property type="protein sequence ID" value="UTI64760.1"/>
    <property type="molecule type" value="Genomic_DNA"/>
</dbReference>
<evidence type="ECO:0000256" key="2">
    <source>
        <dbReference type="SAM" id="MobiDB-lite"/>
    </source>
</evidence>
<dbReference type="Proteomes" id="UP001056035">
    <property type="component" value="Chromosome"/>
</dbReference>
<reference evidence="4 5" key="1">
    <citation type="submission" date="2022-06" db="EMBL/GenBank/DDBJ databases">
        <title>Paraconexibacter antarcticus.</title>
        <authorList>
            <person name="Kim C.S."/>
        </authorList>
    </citation>
    <scope>NUCLEOTIDE SEQUENCE [LARGE SCALE GENOMIC DNA]</scope>
    <source>
        <strain evidence="4 5">02-257</strain>
    </source>
</reference>
<sequence>MPDEPRPPRPELEAGPPVPPAEPAGAAGLRGRLSALDGAAVVVRSATRLRRALPGDAQYGDALSTAKDLPHDLIGRELAAMSAERPSAVRELGLGALQVWQALSEGLGRGHGDQTVTILFTDLVGFSSWALDAGDSQAVRLLRAVGDAQEDAIAEYGGRVVKRLGDGLMAVFQASEDAVAAAVDAQARLKDVEVGGHRPQLRAGVHVGTPRKLGGDYLGVDVNVAARVAEAAKGGEVLVSDPVADHLEADGHAYLYRLGRRRRLKATGTPRELRVRSVAAAG</sequence>